<evidence type="ECO:0000313" key="2">
    <source>
        <dbReference type="EMBL" id="GAA4890668.1"/>
    </source>
</evidence>
<dbReference type="Gene3D" id="3.20.20.140">
    <property type="entry name" value="Metal-dependent hydrolases"/>
    <property type="match status" value="1"/>
</dbReference>
<feature type="domain" description="Amidohydrolase 3" evidence="1">
    <location>
        <begin position="41"/>
        <end position="492"/>
    </location>
</feature>
<keyword evidence="3" id="KW-1185">Reference proteome</keyword>
<comment type="caution">
    <text evidence="2">The sequence shown here is derived from an EMBL/GenBank/DDBJ whole genome shotgun (WGS) entry which is preliminary data.</text>
</comment>
<evidence type="ECO:0000313" key="3">
    <source>
        <dbReference type="Proteomes" id="UP001501521"/>
    </source>
</evidence>
<dbReference type="CDD" id="cd01300">
    <property type="entry name" value="YtcJ_like"/>
    <property type="match status" value="1"/>
</dbReference>
<dbReference type="Proteomes" id="UP001501521">
    <property type="component" value="Unassembled WGS sequence"/>
</dbReference>
<dbReference type="InterPro" id="IPR033932">
    <property type="entry name" value="YtcJ-like"/>
</dbReference>
<dbReference type="PANTHER" id="PTHR22642">
    <property type="entry name" value="IMIDAZOLONEPROPIONASE"/>
    <property type="match status" value="1"/>
</dbReference>
<organism evidence="2 3">
    <name type="scientific">Tessaracoccus lubricantis</name>
    <dbReference type="NCBI Taxonomy" id="545543"/>
    <lineage>
        <taxon>Bacteria</taxon>
        <taxon>Bacillati</taxon>
        <taxon>Actinomycetota</taxon>
        <taxon>Actinomycetes</taxon>
        <taxon>Propionibacteriales</taxon>
        <taxon>Propionibacteriaceae</taxon>
        <taxon>Tessaracoccus</taxon>
    </lineage>
</organism>
<dbReference type="InterPro" id="IPR011059">
    <property type="entry name" value="Metal-dep_hydrolase_composite"/>
</dbReference>
<dbReference type="InterPro" id="IPR032466">
    <property type="entry name" value="Metal_Hydrolase"/>
</dbReference>
<dbReference type="SUPFAM" id="SSF51556">
    <property type="entry name" value="Metallo-dependent hydrolases"/>
    <property type="match status" value="1"/>
</dbReference>
<dbReference type="PANTHER" id="PTHR22642:SF2">
    <property type="entry name" value="PROTEIN LONG AFTER FAR-RED 3"/>
    <property type="match status" value="1"/>
</dbReference>
<name>A0ABP9EZN4_9ACTN</name>
<sequence>MLVQGGRIVGLDGEDERIADVRIIDGVVTEVGEDLPGRGQEILDASGSWLIPGLWDKHVHFGQWSRSTTWIDLAGTLSPEDACSRVAQALEVRHDGGRISVGFGYRSAGWERVGTVAELDAVSGSQPVVLVSGDAHNGWLNTAALERLGVPARRDPMTENEWFETLARMTAMPEQAATVEEEKAAVAHLASRGLVGIVDLEFSDAFRDWPRRVAAGIRGLRVRAGVYPPQLDEVLDAGLRTGDVLPGGDGLVTMGPLKIISDGSLGTRTAWCCEPYLGLPADDPHPCGLINVAGEELEALMSKAHAAGLRLAVHAIGDRANQAALDAFAATDARGSIEHAQLLRREDVPRFAELGLTASMQPHHLVDDRDMTQRLWADRADRTFLAKSLLDAGATLALGSDAPVSPPDPWLGLAAAVHRSGDDRPALQPEEQLTAREALAASVHGQRLTVGAPGDMVLLGADPLAEHGSTEATAAALKSMEIVATLCAGEVTHGS</sequence>
<dbReference type="Gene3D" id="2.30.40.10">
    <property type="entry name" value="Urease, subunit C, domain 1"/>
    <property type="match status" value="1"/>
</dbReference>
<dbReference type="InterPro" id="IPR013108">
    <property type="entry name" value="Amidohydro_3"/>
</dbReference>
<dbReference type="Gene3D" id="3.10.310.70">
    <property type="match status" value="1"/>
</dbReference>
<reference evidence="3" key="1">
    <citation type="journal article" date="2019" name="Int. J. Syst. Evol. Microbiol.">
        <title>The Global Catalogue of Microorganisms (GCM) 10K type strain sequencing project: providing services to taxonomists for standard genome sequencing and annotation.</title>
        <authorList>
            <consortium name="The Broad Institute Genomics Platform"/>
            <consortium name="The Broad Institute Genome Sequencing Center for Infectious Disease"/>
            <person name="Wu L."/>
            <person name="Ma J."/>
        </authorList>
    </citation>
    <scope>NUCLEOTIDE SEQUENCE [LARGE SCALE GENOMIC DNA]</scope>
    <source>
        <strain evidence="3">JCM 19125</strain>
    </source>
</reference>
<dbReference type="EMBL" id="BAABLV010000008">
    <property type="protein sequence ID" value="GAA4890668.1"/>
    <property type="molecule type" value="Genomic_DNA"/>
</dbReference>
<proteinExistence type="predicted"/>
<protein>
    <submittedName>
        <fullName evidence="2">Amidohydrolase</fullName>
    </submittedName>
</protein>
<dbReference type="Pfam" id="PF07969">
    <property type="entry name" value="Amidohydro_3"/>
    <property type="match status" value="1"/>
</dbReference>
<evidence type="ECO:0000259" key="1">
    <source>
        <dbReference type="Pfam" id="PF07969"/>
    </source>
</evidence>
<gene>
    <name evidence="2" type="ORF">GCM10025789_03990</name>
</gene>
<accession>A0ABP9EZN4</accession>
<dbReference type="SUPFAM" id="SSF51338">
    <property type="entry name" value="Composite domain of metallo-dependent hydrolases"/>
    <property type="match status" value="1"/>
</dbReference>